<reference evidence="10 11" key="1">
    <citation type="submission" date="2007-07" db="EMBL/GenBank/DDBJ databases">
        <title>Complete sequence of chromosome of Xanthobacter autotrophicus Py2.</title>
        <authorList>
            <consortium name="US DOE Joint Genome Institute"/>
            <person name="Copeland A."/>
            <person name="Lucas S."/>
            <person name="Lapidus A."/>
            <person name="Barry K."/>
            <person name="Glavina del Rio T."/>
            <person name="Hammon N."/>
            <person name="Israni S."/>
            <person name="Dalin E."/>
            <person name="Tice H."/>
            <person name="Pitluck S."/>
            <person name="Sims D."/>
            <person name="Brettin T."/>
            <person name="Bruce D."/>
            <person name="Detter J.C."/>
            <person name="Han C."/>
            <person name="Tapia R."/>
            <person name="Brainard J."/>
            <person name="Schmutz J."/>
            <person name="Larimer F."/>
            <person name="Land M."/>
            <person name="Hauser L."/>
            <person name="Kyrpides N."/>
            <person name="Kim E."/>
            <person name="Ensigns S.A."/>
            <person name="Richardson P."/>
        </authorList>
    </citation>
    <scope>NUCLEOTIDE SEQUENCE [LARGE SCALE GENOMIC DNA]</scope>
    <source>
        <strain evidence="11">ATCC BAA-1158 / Py2</strain>
    </source>
</reference>
<comment type="similarity">
    <text evidence="2">Belongs to the ABC-2 integral membrane protein family.</text>
</comment>
<evidence type="ECO:0000256" key="8">
    <source>
        <dbReference type="SAM" id="Phobius"/>
    </source>
</evidence>
<feature type="transmembrane region" description="Helical" evidence="8">
    <location>
        <begin position="275"/>
        <end position="300"/>
    </location>
</feature>
<dbReference type="AlphaFoldDB" id="A7IBS5"/>
<evidence type="ECO:0000256" key="1">
    <source>
        <dbReference type="ARBA" id="ARBA00004651"/>
    </source>
</evidence>
<dbReference type="GO" id="GO:0140359">
    <property type="term" value="F:ABC-type transporter activity"/>
    <property type="evidence" value="ECO:0007669"/>
    <property type="project" value="InterPro"/>
</dbReference>
<keyword evidence="7 8" id="KW-0472">Membrane</keyword>
<feature type="transmembrane region" description="Helical" evidence="8">
    <location>
        <begin position="201"/>
        <end position="219"/>
    </location>
</feature>
<evidence type="ECO:0000256" key="3">
    <source>
        <dbReference type="ARBA" id="ARBA00022448"/>
    </source>
</evidence>
<dbReference type="HOGENOM" id="CLU_039483_8_1_5"/>
<dbReference type="eggNOG" id="COG0842">
    <property type="taxonomic scope" value="Bacteria"/>
</dbReference>
<feature type="domain" description="ABC transmembrane type-2" evidence="9">
    <location>
        <begin position="156"/>
        <end position="388"/>
    </location>
</feature>
<dbReference type="PhylomeDB" id="A7IBS5"/>
<dbReference type="PANTHER" id="PTHR30294">
    <property type="entry name" value="MEMBRANE COMPONENT OF ABC TRANSPORTER YHHJ-RELATED"/>
    <property type="match status" value="1"/>
</dbReference>
<evidence type="ECO:0000256" key="2">
    <source>
        <dbReference type="ARBA" id="ARBA00007783"/>
    </source>
</evidence>
<evidence type="ECO:0000256" key="4">
    <source>
        <dbReference type="ARBA" id="ARBA00022475"/>
    </source>
</evidence>
<dbReference type="PROSITE" id="PS51012">
    <property type="entry name" value="ABC_TM2"/>
    <property type="match status" value="1"/>
</dbReference>
<dbReference type="GO" id="GO:0005886">
    <property type="term" value="C:plasma membrane"/>
    <property type="evidence" value="ECO:0007669"/>
    <property type="project" value="UniProtKB-SubCell"/>
</dbReference>
<proteinExistence type="inferred from homology"/>
<dbReference type="Pfam" id="PF12698">
    <property type="entry name" value="ABC2_membrane_3"/>
    <property type="match status" value="1"/>
</dbReference>
<gene>
    <name evidence="10" type="ordered locus">Xaut_0209</name>
</gene>
<dbReference type="KEGG" id="xau:Xaut_0209"/>
<dbReference type="EMBL" id="CP000781">
    <property type="protein sequence ID" value="ABS65468.1"/>
    <property type="molecule type" value="Genomic_DNA"/>
</dbReference>
<comment type="subcellular location">
    <subcellularLocation>
        <location evidence="1">Cell membrane</location>
        <topology evidence="1">Multi-pass membrane protein</topology>
    </subcellularLocation>
</comment>
<dbReference type="Proteomes" id="UP000002417">
    <property type="component" value="Chromosome"/>
</dbReference>
<accession>A7IBS5</accession>
<evidence type="ECO:0000256" key="5">
    <source>
        <dbReference type="ARBA" id="ARBA00022692"/>
    </source>
</evidence>
<evidence type="ECO:0000256" key="6">
    <source>
        <dbReference type="ARBA" id="ARBA00022989"/>
    </source>
</evidence>
<dbReference type="InterPro" id="IPR051449">
    <property type="entry name" value="ABC-2_transporter_component"/>
</dbReference>
<evidence type="ECO:0000259" key="9">
    <source>
        <dbReference type="PROSITE" id="PS51012"/>
    </source>
</evidence>
<keyword evidence="3" id="KW-0813">Transport</keyword>
<organism evidence="10 11">
    <name type="scientific">Xanthobacter autotrophicus (strain ATCC BAA-1158 / Py2)</name>
    <dbReference type="NCBI Taxonomy" id="78245"/>
    <lineage>
        <taxon>Bacteria</taxon>
        <taxon>Pseudomonadati</taxon>
        <taxon>Pseudomonadota</taxon>
        <taxon>Alphaproteobacteria</taxon>
        <taxon>Hyphomicrobiales</taxon>
        <taxon>Xanthobacteraceae</taxon>
        <taxon>Xanthobacter</taxon>
    </lineage>
</organism>
<sequence length="393" mass="42341">MAAPSPPPHQSAIKSPPRWLAFLGNVRELVVKELISLWRDRSLLVLVAYAFTLAIVLQANGMKHDLNRATVGVVDEDNSALSNAILDALLPPRFQRPVPLAPQQVDPAMDAARYTFVINFPPDFQSDVLAGRAPSVQLLIDATSLMQAGLGANDISAIFQEEVNRFVLRHSEGVASPVELQVRVAFNQGLESSWFTGTMGLITNITMLSVLLAGAALIREREHGTLEHLLVLPVHPSEIMLAKILANGAVILAGSAFSIVAVLKWGLGMGIAGSIPLFLAGTALYLFFTASLGIFLGTLAGSMPQFGLLFFLTVLPMNMLSGGFTPLESMPQWLQVVMQASPSTQFVAFAQAILYRGAGIETVWPRFAATFGMGVLFFAVALARFRVFLAAQQ</sequence>
<feature type="transmembrane region" description="Helical" evidence="8">
    <location>
        <begin position="239"/>
        <end position="263"/>
    </location>
</feature>
<dbReference type="STRING" id="78245.Xaut_0209"/>
<dbReference type="Gene3D" id="3.40.1710.10">
    <property type="entry name" value="abc type-2 transporter like domain"/>
    <property type="match status" value="1"/>
</dbReference>
<protein>
    <submittedName>
        <fullName evidence="10">ABC-2 type transporter</fullName>
    </submittedName>
</protein>
<feature type="transmembrane region" description="Helical" evidence="8">
    <location>
        <begin position="367"/>
        <end position="389"/>
    </location>
</feature>
<keyword evidence="5 8" id="KW-0812">Transmembrane</keyword>
<keyword evidence="11" id="KW-1185">Reference proteome</keyword>
<keyword evidence="6 8" id="KW-1133">Transmembrane helix</keyword>
<dbReference type="OrthoDB" id="9784671at2"/>
<dbReference type="PANTHER" id="PTHR30294:SF47">
    <property type="entry name" value="INNER MEMBRANE TRANSPORT PERMEASE YHHJ"/>
    <property type="match status" value="1"/>
</dbReference>
<evidence type="ECO:0000256" key="7">
    <source>
        <dbReference type="ARBA" id="ARBA00023136"/>
    </source>
</evidence>
<evidence type="ECO:0000313" key="10">
    <source>
        <dbReference type="EMBL" id="ABS65468.1"/>
    </source>
</evidence>
<name>A7IBS5_XANP2</name>
<dbReference type="InterPro" id="IPR013525">
    <property type="entry name" value="ABC2_TM"/>
</dbReference>
<dbReference type="InterPro" id="IPR047817">
    <property type="entry name" value="ABC2_TM_bact-type"/>
</dbReference>
<keyword evidence="4" id="KW-1003">Cell membrane</keyword>
<evidence type="ECO:0000313" key="11">
    <source>
        <dbReference type="Proteomes" id="UP000002417"/>
    </source>
</evidence>